<organism evidence="2 3">
    <name type="scientific">Castilleja foliolosa</name>
    <dbReference type="NCBI Taxonomy" id="1961234"/>
    <lineage>
        <taxon>Eukaryota</taxon>
        <taxon>Viridiplantae</taxon>
        <taxon>Streptophyta</taxon>
        <taxon>Embryophyta</taxon>
        <taxon>Tracheophyta</taxon>
        <taxon>Spermatophyta</taxon>
        <taxon>Magnoliopsida</taxon>
        <taxon>eudicotyledons</taxon>
        <taxon>Gunneridae</taxon>
        <taxon>Pentapetalae</taxon>
        <taxon>asterids</taxon>
        <taxon>lamiids</taxon>
        <taxon>Lamiales</taxon>
        <taxon>Orobanchaceae</taxon>
        <taxon>Pedicularideae</taxon>
        <taxon>Castillejinae</taxon>
        <taxon>Castilleja</taxon>
    </lineage>
</organism>
<reference evidence="3" key="1">
    <citation type="journal article" date="2024" name="IScience">
        <title>Strigolactones Initiate the Formation of Haustorium-like Structures in Castilleja.</title>
        <authorList>
            <person name="Buerger M."/>
            <person name="Peterson D."/>
            <person name="Chory J."/>
        </authorList>
    </citation>
    <scope>NUCLEOTIDE SEQUENCE [LARGE SCALE GENOMIC DNA]</scope>
</reference>
<sequence length="233" mass="25434">MGSCISVHKDQESALKLQFSIEPKKEQVLIPSPVKEKTDSVNAGDASAKSRLSSAPFVDKGSKDESFFDSQPWLESDCEDDFLSVNGDFTPSRGNTPVHHNFSSGNLQASNARPAEGPIVSKPEPSLSTFPDKKKRLSELFKESLRDNNYIDNQNEAPAKVIPEPIVNQPKSTNGTPYISGANSMTSSEATPSVELRDEDGQLKSGQCCFPRLVLSRSFSERKKKMSPAQIVG</sequence>
<gene>
    <name evidence="2" type="ORF">CASFOL_003494</name>
</gene>
<feature type="region of interest" description="Disordered" evidence="1">
    <location>
        <begin position="32"/>
        <end position="64"/>
    </location>
</feature>
<dbReference type="AlphaFoldDB" id="A0ABD3EHC3"/>
<dbReference type="PANTHER" id="PTHR34280:SF2">
    <property type="entry name" value="OS01G0920100 PROTEIN"/>
    <property type="match status" value="1"/>
</dbReference>
<proteinExistence type="predicted"/>
<name>A0ABD3EHC3_9LAMI</name>
<evidence type="ECO:0000313" key="2">
    <source>
        <dbReference type="EMBL" id="KAL3653813.1"/>
    </source>
</evidence>
<feature type="region of interest" description="Disordered" evidence="1">
    <location>
        <begin position="85"/>
        <end position="133"/>
    </location>
</feature>
<feature type="compositionally biased region" description="Polar residues" evidence="1">
    <location>
        <begin position="101"/>
        <end position="111"/>
    </location>
</feature>
<evidence type="ECO:0000313" key="3">
    <source>
        <dbReference type="Proteomes" id="UP001632038"/>
    </source>
</evidence>
<keyword evidence="3" id="KW-1185">Reference proteome</keyword>
<evidence type="ECO:0000256" key="1">
    <source>
        <dbReference type="SAM" id="MobiDB-lite"/>
    </source>
</evidence>
<protein>
    <submittedName>
        <fullName evidence="2">Uncharacterized protein</fullName>
    </submittedName>
</protein>
<dbReference type="EMBL" id="JAVIJP010000005">
    <property type="protein sequence ID" value="KAL3653813.1"/>
    <property type="molecule type" value="Genomic_DNA"/>
</dbReference>
<dbReference type="Proteomes" id="UP001632038">
    <property type="component" value="Unassembled WGS sequence"/>
</dbReference>
<dbReference type="InterPro" id="IPR038947">
    <property type="entry name" value="At3g27210-like"/>
</dbReference>
<accession>A0ABD3EHC3</accession>
<comment type="caution">
    <text evidence="2">The sequence shown here is derived from an EMBL/GenBank/DDBJ whole genome shotgun (WGS) entry which is preliminary data.</text>
</comment>
<dbReference type="PANTHER" id="PTHR34280">
    <property type="entry name" value="OS01G0920100 PROTEIN"/>
    <property type="match status" value="1"/>
</dbReference>